<accession>A0AAV3YDG4</accession>
<evidence type="ECO:0000313" key="2">
    <source>
        <dbReference type="Proteomes" id="UP000735302"/>
    </source>
</evidence>
<dbReference type="AlphaFoldDB" id="A0AAV3YDG4"/>
<comment type="caution">
    <text evidence="1">The sequence shown here is derived from an EMBL/GenBank/DDBJ whole genome shotgun (WGS) entry which is preliminary data.</text>
</comment>
<dbReference type="Proteomes" id="UP000735302">
    <property type="component" value="Unassembled WGS sequence"/>
</dbReference>
<protein>
    <recommendedName>
        <fullName evidence="3">FLYWCH-type domain-containing protein</fullName>
    </recommendedName>
</protein>
<dbReference type="EMBL" id="BLXT01000876">
    <property type="protein sequence ID" value="GFN81079.1"/>
    <property type="molecule type" value="Genomic_DNA"/>
</dbReference>
<evidence type="ECO:0000313" key="1">
    <source>
        <dbReference type="EMBL" id="GFN81079.1"/>
    </source>
</evidence>
<keyword evidence="2" id="KW-1185">Reference proteome</keyword>
<gene>
    <name evidence="1" type="ORF">PoB_000758500</name>
</gene>
<name>A0AAV3YDG4_9GAST</name>
<proteinExistence type="predicted"/>
<organism evidence="1 2">
    <name type="scientific">Plakobranchus ocellatus</name>
    <dbReference type="NCBI Taxonomy" id="259542"/>
    <lineage>
        <taxon>Eukaryota</taxon>
        <taxon>Metazoa</taxon>
        <taxon>Spiralia</taxon>
        <taxon>Lophotrochozoa</taxon>
        <taxon>Mollusca</taxon>
        <taxon>Gastropoda</taxon>
        <taxon>Heterobranchia</taxon>
        <taxon>Euthyneura</taxon>
        <taxon>Panpulmonata</taxon>
        <taxon>Sacoglossa</taxon>
        <taxon>Placobranchoidea</taxon>
        <taxon>Plakobranchidae</taxon>
        <taxon>Plakobranchus</taxon>
    </lineage>
</organism>
<sequence length="104" mass="11886">MLKTGGGGTAEPMDKMSEGIIDVLPNQFAAIKNEFVEDYILEKGKNMTSKWKYTTVNYSSKSIKTYYRWNGTACKWKYSNISENMRANNCMGPAVRKVSWTCYN</sequence>
<evidence type="ECO:0008006" key="3">
    <source>
        <dbReference type="Google" id="ProtNLM"/>
    </source>
</evidence>
<reference evidence="1 2" key="1">
    <citation type="journal article" date="2021" name="Elife">
        <title>Chloroplast acquisition without the gene transfer in kleptoplastic sea slugs, Plakobranchus ocellatus.</title>
        <authorList>
            <person name="Maeda T."/>
            <person name="Takahashi S."/>
            <person name="Yoshida T."/>
            <person name="Shimamura S."/>
            <person name="Takaki Y."/>
            <person name="Nagai Y."/>
            <person name="Toyoda A."/>
            <person name="Suzuki Y."/>
            <person name="Arimoto A."/>
            <person name="Ishii H."/>
            <person name="Satoh N."/>
            <person name="Nishiyama T."/>
            <person name="Hasebe M."/>
            <person name="Maruyama T."/>
            <person name="Minagawa J."/>
            <person name="Obokata J."/>
            <person name="Shigenobu S."/>
        </authorList>
    </citation>
    <scope>NUCLEOTIDE SEQUENCE [LARGE SCALE GENOMIC DNA]</scope>
</reference>